<evidence type="ECO:0000256" key="4">
    <source>
        <dbReference type="ARBA" id="ARBA00023136"/>
    </source>
</evidence>
<dbReference type="GO" id="GO:0016020">
    <property type="term" value="C:membrane"/>
    <property type="evidence" value="ECO:0007669"/>
    <property type="project" value="UniProtKB-SubCell"/>
</dbReference>
<protein>
    <submittedName>
        <fullName evidence="6">MAPEG family protein</fullName>
    </submittedName>
</protein>
<evidence type="ECO:0000313" key="7">
    <source>
        <dbReference type="Proteomes" id="UP001055804"/>
    </source>
</evidence>
<keyword evidence="4 5" id="KW-0472">Membrane</keyword>
<dbReference type="EMBL" id="JAMZFT010000003">
    <property type="protein sequence ID" value="MCP1337452.1"/>
    <property type="molecule type" value="Genomic_DNA"/>
</dbReference>
<name>A0A9J6PBD9_9PROT</name>
<keyword evidence="3 5" id="KW-1133">Transmembrane helix</keyword>
<dbReference type="InterPro" id="IPR001129">
    <property type="entry name" value="Membr-assoc_MAPEG"/>
</dbReference>
<dbReference type="SUPFAM" id="SSF161084">
    <property type="entry name" value="MAPEG domain-like"/>
    <property type="match status" value="1"/>
</dbReference>
<evidence type="ECO:0000256" key="1">
    <source>
        <dbReference type="ARBA" id="ARBA00004370"/>
    </source>
</evidence>
<organism evidence="6 7">
    <name type="scientific">Futiania mangrovi</name>
    <dbReference type="NCBI Taxonomy" id="2959716"/>
    <lineage>
        <taxon>Bacteria</taxon>
        <taxon>Pseudomonadati</taxon>
        <taxon>Pseudomonadota</taxon>
        <taxon>Alphaproteobacteria</taxon>
        <taxon>Futianiales</taxon>
        <taxon>Futianiaceae</taxon>
        <taxon>Futiania</taxon>
    </lineage>
</organism>
<dbReference type="Proteomes" id="UP001055804">
    <property type="component" value="Unassembled WGS sequence"/>
</dbReference>
<proteinExistence type="predicted"/>
<dbReference type="PANTHER" id="PTHR35814:SF1">
    <property type="entry name" value="GLUTATHIONE S-TRANSFERASE-RELATED"/>
    <property type="match status" value="1"/>
</dbReference>
<evidence type="ECO:0000256" key="3">
    <source>
        <dbReference type="ARBA" id="ARBA00022989"/>
    </source>
</evidence>
<comment type="subcellular location">
    <subcellularLocation>
        <location evidence="1">Membrane</location>
    </subcellularLocation>
</comment>
<dbReference type="PANTHER" id="PTHR35814">
    <property type="match status" value="1"/>
</dbReference>
<dbReference type="AlphaFoldDB" id="A0A9J6PBD9"/>
<dbReference type="RefSeq" id="WP_269333417.1">
    <property type="nucleotide sequence ID" value="NZ_JAMZFT010000003.1"/>
</dbReference>
<accession>A0A9J6PBD9</accession>
<evidence type="ECO:0000313" key="6">
    <source>
        <dbReference type="EMBL" id="MCP1337452.1"/>
    </source>
</evidence>
<dbReference type="InterPro" id="IPR023352">
    <property type="entry name" value="MAPEG-like_dom_sf"/>
</dbReference>
<sequence length="130" mass="13854">MITGLYAGALALLHLVLTFRVINARERFGVALGDGGQGPLVRRIRVQQNFAEHVPFAVLLIGLAELQGAPWWMVHAAGAALLLGRIAHAWGMSQDPEPMRFRLVGMTTTITILALAAAANVVLYAMGLAG</sequence>
<keyword evidence="7" id="KW-1185">Reference proteome</keyword>
<gene>
    <name evidence="6" type="ORF">NJQ99_13600</name>
</gene>
<reference evidence="6" key="1">
    <citation type="submission" date="2022-06" db="EMBL/GenBank/DDBJ databases">
        <title>Isolation and Genomics of Futiania mangrovii gen. nov., sp. nov., a Rare and Metabolically-versatile member in the Class Alphaproteobacteria.</title>
        <authorList>
            <person name="Liu L."/>
            <person name="Huang W.-C."/>
            <person name="Pan J."/>
            <person name="Li J."/>
            <person name="Huang Y."/>
            <person name="Du H."/>
            <person name="Liu Y."/>
            <person name="Li M."/>
        </authorList>
    </citation>
    <scope>NUCLEOTIDE SEQUENCE</scope>
    <source>
        <strain evidence="6">FT118</strain>
    </source>
</reference>
<evidence type="ECO:0000256" key="2">
    <source>
        <dbReference type="ARBA" id="ARBA00022692"/>
    </source>
</evidence>
<comment type="caution">
    <text evidence="6">The sequence shown here is derived from an EMBL/GenBank/DDBJ whole genome shotgun (WGS) entry which is preliminary data.</text>
</comment>
<keyword evidence="2 5" id="KW-0812">Transmembrane</keyword>
<feature type="transmembrane region" description="Helical" evidence="5">
    <location>
        <begin position="69"/>
        <end position="91"/>
    </location>
</feature>
<dbReference type="Gene3D" id="1.20.120.550">
    <property type="entry name" value="Membrane associated eicosanoid/glutathione metabolism-like domain"/>
    <property type="match status" value="1"/>
</dbReference>
<evidence type="ECO:0000256" key="5">
    <source>
        <dbReference type="SAM" id="Phobius"/>
    </source>
</evidence>
<dbReference type="Pfam" id="PF01124">
    <property type="entry name" value="MAPEG"/>
    <property type="match status" value="1"/>
</dbReference>
<feature type="transmembrane region" description="Helical" evidence="5">
    <location>
        <begin position="103"/>
        <end position="126"/>
    </location>
</feature>